<reference evidence="1 2" key="1">
    <citation type="submission" date="2013-08" db="EMBL/GenBank/DDBJ databases">
        <title>The genome sequence of Skermanella stibiiresistens.</title>
        <authorList>
            <person name="Zhu W."/>
            <person name="Wang G."/>
        </authorList>
    </citation>
    <scope>NUCLEOTIDE SEQUENCE [LARGE SCALE GENOMIC DNA]</scope>
    <source>
        <strain evidence="1 2">SB22</strain>
    </source>
</reference>
<dbReference type="AlphaFoldDB" id="W9H626"/>
<keyword evidence="2" id="KW-1185">Reference proteome</keyword>
<proteinExistence type="predicted"/>
<dbReference type="STRING" id="1385369.N825_03370"/>
<sequence length="246" mass="26083">MDRPFPLYRVIITGLFLLVLFVIATLGSTAPASEGAEESKFSGILDPDLRNKLEHYTQAMAATRPLIEVETADGRYKTDSCAGFMALSGHDGRARALNSHPLASAYRDCAVLRVLHTAREPEQHLSTLAGLGQAVFTRLDPASLQSLAPAWAVKAARLAGIGSDHVEIGDRRVILARGQSTWTMEVIASVDVAGPPVEDLVVRVSRDGVAAGFLVLVSRTDGSLNALPLDVFIMGGGVAMAQATPP</sequence>
<evidence type="ECO:0000313" key="2">
    <source>
        <dbReference type="Proteomes" id="UP000019486"/>
    </source>
</evidence>
<gene>
    <name evidence="1" type="ORF">N825_03370</name>
</gene>
<protein>
    <submittedName>
        <fullName evidence="1">Uncharacterized protein</fullName>
    </submittedName>
</protein>
<name>W9H626_9PROT</name>
<evidence type="ECO:0000313" key="1">
    <source>
        <dbReference type="EMBL" id="EWY40132.1"/>
    </source>
</evidence>
<comment type="caution">
    <text evidence="1">The sequence shown here is derived from an EMBL/GenBank/DDBJ whole genome shotgun (WGS) entry which is preliminary data.</text>
</comment>
<accession>W9H626</accession>
<dbReference type="EMBL" id="AVFL01000009">
    <property type="protein sequence ID" value="EWY40132.1"/>
    <property type="molecule type" value="Genomic_DNA"/>
</dbReference>
<organism evidence="1 2">
    <name type="scientific">Skermanella stibiiresistens SB22</name>
    <dbReference type="NCBI Taxonomy" id="1385369"/>
    <lineage>
        <taxon>Bacteria</taxon>
        <taxon>Pseudomonadati</taxon>
        <taxon>Pseudomonadota</taxon>
        <taxon>Alphaproteobacteria</taxon>
        <taxon>Rhodospirillales</taxon>
        <taxon>Azospirillaceae</taxon>
        <taxon>Skermanella</taxon>
    </lineage>
</organism>
<dbReference type="Proteomes" id="UP000019486">
    <property type="component" value="Unassembled WGS sequence"/>
</dbReference>